<evidence type="ECO:0000313" key="2">
    <source>
        <dbReference type="EMBL" id="TPG12733.1"/>
    </source>
</evidence>
<gene>
    <name evidence="2" type="ORF">EAH84_08145</name>
</gene>
<reference evidence="2 3" key="1">
    <citation type="journal article" date="2019" name="Environ. Microbiol.">
        <title>Species interactions and distinct microbial communities in high Arctic permafrost affected cryosols are associated with the CH4 and CO2 gas fluxes.</title>
        <authorList>
            <person name="Altshuler I."/>
            <person name="Hamel J."/>
            <person name="Turney S."/>
            <person name="Magnuson E."/>
            <person name="Levesque R."/>
            <person name="Greer C."/>
            <person name="Whyte L.G."/>
        </authorList>
    </citation>
    <scope>NUCLEOTIDE SEQUENCE [LARGE SCALE GENOMIC DNA]</scope>
    <source>
        <strain evidence="2 3">S5.1</strain>
    </source>
</reference>
<dbReference type="Proteomes" id="UP000318413">
    <property type="component" value="Unassembled WGS sequence"/>
</dbReference>
<dbReference type="InterPro" id="IPR004843">
    <property type="entry name" value="Calcineurin-like_PHP"/>
</dbReference>
<dbReference type="Gene3D" id="3.60.21.10">
    <property type="match status" value="1"/>
</dbReference>
<dbReference type="GO" id="GO:0008803">
    <property type="term" value="F:bis(5'-nucleosyl)-tetraphosphatase (symmetrical) activity"/>
    <property type="evidence" value="ECO:0007669"/>
    <property type="project" value="TreeGrafter"/>
</dbReference>
<dbReference type="SUPFAM" id="SSF56300">
    <property type="entry name" value="Metallo-dependent phosphatases"/>
    <property type="match status" value="1"/>
</dbReference>
<dbReference type="CDD" id="cd00144">
    <property type="entry name" value="MPP_PPP_family"/>
    <property type="match status" value="1"/>
</dbReference>
<dbReference type="PANTHER" id="PTHR42850:SF4">
    <property type="entry name" value="ZINC-DEPENDENT ENDOPOLYPHOSPHATASE"/>
    <property type="match status" value="1"/>
</dbReference>
<protein>
    <submittedName>
        <fullName evidence="2">Serine/threonine protein phosphatase</fullName>
    </submittedName>
</protein>
<dbReference type="GO" id="GO:0016791">
    <property type="term" value="F:phosphatase activity"/>
    <property type="evidence" value="ECO:0007669"/>
    <property type="project" value="TreeGrafter"/>
</dbReference>
<comment type="caution">
    <text evidence="2">The sequence shown here is derived from an EMBL/GenBank/DDBJ whole genome shotgun (WGS) entry which is preliminary data.</text>
</comment>
<dbReference type="OrthoDB" id="9807890at2"/>
<dbReference type="AlphaFoldDB" id="A0A502CIU2"/>
<dbReference type="InterPro" id="IPR050126">
    <property type="entry name" value="Ap4A_hydrolase"/>
</dbReference>
<dbReference type="Pfam" id="PF00149">
    <property type="entry name" value="Metallophos"/>
    <property type="match status" value="1"/>
</dbReference>
<dbReference type="EMBL" id="RCZK01000005">
    <property type="protein sequence ID" value="TPG12733.1"/>
    <property type="molecule type" value="Genomic_DNA"/>
</dbReference>
<name>A0A502CIU2_9SPHN</name>
<keyword evidence="3" id="KW-1185">Reference proteome</keyword>
<dbReference type="RefSeq" id="WP_140870435.1">
    <property type="nucleotide sequence ID" value="NZ_RCZK01000005.1"/>
</dbReference>
<dbReference type="InterPro" id="IPR029052">
    <property type="entry name" value="Metallo-depent_PP-like"/>
</dbReference>
<sequence>MLTKFLKRRGNRLPQAAIPPGHRVYAIGDIHGCDTLLGELIDAIDADDAARGPADTTVIVLGDLVDRGPDSAKVVERLRVLKQERPMLRLILGNHEEIFLGALAGDSKALRMFTRIGGRETLLSYGVGVEQYDRCDYDELQHALDAQIPKAHRDFLATFEDMITIGDYTFVHAGVRPSVALEDQDTRDLRWIREPFLGFPRGLAKIVVHGHTISDAVEQRPHRIGIDTGAYATGRLTAIGLQDTERWCLST</sequence>
<evidence type="ECO:0000259" key="1">
    <source>
        <dbReference type="Pfam" id="PF00149"/>
    </source>
</evidence>
<evidence type="ECO:0000313" key="3">
    <source>
        <dbReference type="Proteomes" id="UP000318413"/>
    </source>
</evidence>
<dbReference type="GO" id="GO:0110154">
    <property type="term" value="P:RNA decapping"/>
    <property type="evidence" value="ECO:0007669"/>
    <property type="project" value="TreeGrafter"/>
</dbReference>
<accession>A0A502CIU2</accession>
<dbReference type="PANTHER" id="PTHR42850">
    <property type="entry name" value="METALLOPHOSPHOESTERASE"/>
    <property type="match status" value="1"/>
</dbReference>
<proteinExistence type="predicted"/>
<organism evidence="2 3">
    <name type="scientific">Sphingomonas oligophenolica</name>
    <dbReference type="NCBI Taxonomy" id="301154"/>
    <lineage>
        <taxon>Bacteria</taxon>
        <taxon>Pseudomonadati</taxon>
        <taxon>Pseudomonadota</taxon>
        <taxon>Alphaproteobacteria</taxon>
        <taxon>Sphingomonadales</taxon>
        <taxon>Sphingomonadaceae</taxon>
        <taxon>Sphingomonas</taxon>
    </lineage>
</organism>
<dbReference type="GO" id="GO:0005737">
    <property type="term" value="C:cytoplasm"/>
    <property type="evidence" value="ECO:0007669"/>
    <property type="project" value="TreeGrafter"/>
</dbReference>
<feature type="domain" description="Calcineurin-like phosphoesterase" evidence="1">
    <location>
        <begin position="23"/>
        <end position="198"/>
    </location>
</feature>